<proteinExistence type="predicted"/>
<dbReference type="EMBL" id="CP042905">
    <property type="protein sequence ID" value="QEE17688.1"/>
    <property type="molecule type" value="Genomic_DNA"/>
</dbReference>
<dbReference type="SMART" id="SM00471">
    <property type="entry name" value="HDc"/>
    <property type="match status" value="1"/>
</dbReference>
<dbReference type="RefSeq" id="WP_147664576.1">
    <property type="nucleotide sequence ID" value="NZ_CP042905.2"/>
</dbReference>
<organism evidence="2 3">
    <name type="scientific">Promethearchaeum syntrophicum</name>
    <dbReference type="NCBI Taxonomy" id="2594042"/>
    <lineage>
        <taxon>Archaea</taxon>
        <taxon>Promethearchaeati</taxon>
        <taxon>Promethearchaeota</taxon>
        <taxon>Promethearchaeia</taxon>
        <taxon>Promethearchaeales</taxon>
        <taxon>Promethearchaeaceae</taxon>
        <taxon>Promethearchaeum</taxon>
    </lineage>
</organism>
<dbReference type="CDD" id="cd00077">
    <property type="entry name" value="HDc"/>
    <property type="match status" value="1"/>
</dbReference>
<dbReference type="PANTHER" id="PTHR33594:SF1">
    <property type="entry name" value="HD_PDEASE DOMAIN-CONTAINING PROTEIN"/>
    <property type="match status" value="1"/>
</dbReference>
<dbReference type="Pfam" id="PF01966">
    <property type="entry name" value="HD"/>
    <property type="match status" value="1"/>
</dbReference>
<protein>
    <submittedName>
        <fullName evidence="2">HD domain-containing protein</fullName>
    </submittedName>
</protein>
<evidence type="ECO:0000313" key="3">
    <source>
        <dbReference type="Proteomes" id="UP000321408"/>
    </source>
</evidence>
<reference evidence="2 3" key="2">
    <citation type="journal article" date="2024" name="Int. J. Syst. Evol. Microbiol.">
        <title>Promethearchaeum syntrophicum gen. nov., sp. nov., an anaerobic, obligately syntrophic archaeon, the first isolate of the lineage 'Asgard' archaea, and proposal of the new archaeal phylum Promethearchaeota phyl. nov. and kingdom Promethearchaeati regn. nov.</title>
        <authorList>
            <person name="Imachi H."/>
            <person name="Nobu M.K."/>
            <person name="Kato S."/>
            <person name="Takaki Y."/>
            <person name="Miyazaki M."/>
            <person name="Miyata M."/>
            <person name="Ogawara M."/>
            <person name="Saito Y."/>
            <person name="Sakai S."/>
            <person name="Tahara Y.O."/>
            <person name="Takano Y."/>
            <person name="Tasumi E."/>
            <person name="Uematsu K."/>
            <person name="Yoshimura T."/>
            <person name="Itoh T."/>
            <person name="Ohkuma M."/>
            <person name="Takai K."/>
        </authorList>
    </citation>
    <scope>NUCLEOTIDE SEQUENCE [LARGE SCALE GENOMIC DNA]</scope>
    <source>
        <strain evidence="2 3">MK-D1</strain>
    </source>
</reference>
<dbReference type="PANTHER" id="PTHR33594">
    <property type="entry name" value="SUPERFAMILY HYDROLASE, PUTATIVE (AFU_ORTHOLOGUE AFUA_1G03035)-RELATED"/>
    <property type="match status" value="1"/>
</dbReference>
<accession>A0A5B9DEL9</accession>
<name>A0A5B9DEL9_9ARCH</name>
<dbReference type="PROSITE" id="PS51831">
    <property type="entry name" value="HD"/>
    <property type="match status" value="1"/>
</dbReference>
<dbReference type="AlphaFoldDB" id="A0A5B9DEL9"/>
<dbReference type="Gene3D" id="1.10.3210.10">
    <property type="entry name" value="Hypothetical protein af1432"/>
    <property type="match status" value="1"/>
</dbReference>
<evidence type="ECO:0000313" key="2">
    <source>
        <dbReference type="EMBL" id="QEE17688.1"/>
    </source>
</evidence>
<dbReference type="OrthoDB" id="14397at2157"/>
<dbReference type="GO" id="GO:0016787">
    <property type="term" value="F:hydrolase activity"/>
    <property type="evidence" value="ECO:0007669"/>
    <property type="project" value="UniProtKB-KW"/>
</dbReference>
<dbReference type="InterPro" id="IPR003607">
    <property type="entry name" value="HD/PDEase_dom"/>
</dbReference>
<dbReference type="KEGG" id="psyt:DSAG12_03526"/>
<evidence type="ECO:0000259" key="1">
    <source>
        <dbReference type="PROSITE" id="PS51831"/>
    </source>
</evidence>
<keyword evidence="3" id="KW-1185">Reference proteome</keyword>
<dbReference type="SUPFAM" id="SSF109604">
    <property type="entry name" value="HD-domain/PDEase-like"/>
    <property type="match status" value="1"/>
</dbReference>
<feature type="domain" description="HD" evidence="1">
    <location>
        <begin position="33"/>
        <end position="137"/>
    </location>
</feature>
<sequence length="218" mass="24824">MVFSRKLTKKEIEILLKLQEFIKQAHAESSSHDFAHVLSVLRYAIQIGKDIKESVDPFVVCAGALLHDIGKTNSVFSHIHGLFGGSLAEEFLDGLKINSKLTEKICRVVIRHTPTSMIPPESAEEMIVFDADTMDRLGLMGLLRGFIGKEGSMGEILNKYMDKRLDDYSKLHYDVSKRIGDAKNQEMEFFIELIQDRLNNRMKSIEHIFKSEGLHQED</sequence>
<dbReference type="InterPro" id="IPR006674">
    <property type="entry name" value="HD_domain"/>
</dbReference>
<reference evidence="2 3" key="1">
    <citation type="journal article" date="2020" name="Nature">
        <title>Isolation of an archaeon at the prokaryote-eukaryote interface.</title>
        <authorList>
            <person name="Imachi H."/>
            <person name="Nobu M.K."/>
            <person name="Nakahara N."/>
            <person name="Morono Y."/>
            <person name="Ogawara M."/>
            <person name="Takaki Y."/>
            <person name="Takano Y."/>
            <person name="Uematsu K."/>
            <person name="Ikuta T."/>
            <person name="Ito M."/>
            <person name="Matsui Y."/>
            <person name="Miyazaki M."/>
            <person name="Murata K."/>
            <person name="Saito Y."/>
            <person name="Sakai S."/>
            <person name="Song C."/>
            <person name="Tasumi E."/>
            <person name="Yamanaka Y."/>
            <person name="Yamaguchi T."/>
            <person name="Kamagata Y."/>
            <person name="Tamaki H."/>
            <person name="Takai K."/>
        </authorList>
    </citation>
    <scope>NUCLEOTIDE SEQUENCE [LARGE SCALE GENOMIC DNA]</scope>
    <source>
        <strain evidence="2 3">MK-D1</strain>
    </source>
</reference>
<dbReference type="Proteomes" id="UP000321408">
    <property type="component" value="Chromosome"/>
</dbReference>
<gene>
    <name evidence="2" type="ORF">DSAG12_03526</name>
</gene>
<dbReference type="GeneID" id="41331497"/>